<dbReference type="CDD" id="cd00386">
    <property type="entry name" value="Heme_Cu_Oxidase_III_like"/>
    <property type="match status" value="1"/>
</dbReference>
<evidence type="ECO:0000256" key="7">
    <source>
        <dbReference type="ARBA" id="ARBA00023136"/>
    </source>
</evidence>
<dbReference type="PANTHER" id="PTHR11403">
    <property type="entry name" value="CYTOCHROME C OXIDASE SUBUNIT III"/>
    <property type="match status" value="1"/>
</dbReference>
<comment type="subcellular location">
    <subcellularLocation>
        <location evidence="1">Membrane</location>
        <topology evidence="1">Multi-pass membrane protein</topology>
    </subcellularLocation>
</comment>
<comment type="function">
    <text evidence="8">Component of the cytochrome c oxidase, the last enzyme in the mitochondrial electron transport chain which drives oxidative phosphorylation. The respiratory chain contains 3 multisubunit complexes succinate dehydrogenase (complex II, CII), ubiquinol-cytochrome c oxidoreductase (cytochrome b-c1 complex, complex III, CIII) and cytochrome c oxidase (complex IV, CIV), that cooperate to transfer electrons derived from NADH and succinate to molecular oxygen, creating an electrochemical gradient over the inner membrane that drives transmembrane transport and the ATP synthase. Cytochrome c oxidase is the component of the respiratory chain that catalyzes the reduction of oxygen to water. Electrons originating from reduced cytochrome c in the intermembrane space (IMS) are transferred via the dinuclear copper A center (CU(A)) of subunit 2 and heme A of subunit 1 to the active site in subunit 1, a binuclear center (BNC) formed by heme A3 and copper B (CU(B)). The BNC reduces molecular oxygen to 2 water molecules using 4 electrons from cytochrome c in the IMS and 4 protons from the mitochondrial matrix.</text>
</comment>
<keyword evidence="8 12" id="KW-0496">Mitochondrion</keyword>
<dbReference type="AlphaFoldDB" id="A0A7H9SLV1"/>
<reference evidence="12" key="1">
    <citation type="journal article" date="2020" name="Parasit. Vectors">
        <title>Insights into the phylogenetic relationships and drug targets of Babesia isolates infective to small ruminants from the mitochondrial genomes.</title>
        <authorList>
            <person name="Wang X."/>
            <person name="Wang J."/>
            <person name="Liu J."/>
            <person name="Liu A."/>
            <person name="He X."/>
            <person name="Xiang Q."/>
            <person name="Li Y."/>
            <person name="Yin H."/>
            <person name="Luo J."/>
            <person name="Guan G."/>
        </authorList>
    </citation>
    <scope>NUCLEOTIDE SEQUENCE</scope>
    <source>
        <strain evidence="12">Hebei</strain>
        <strain evidence="11">Ningxian</strain>
    </source>
</reference>
<keyword evidence="5" id="KW-1278">Translocase</keyword>
<dbReference type="GO" id="GO:0016020">
    <property type="term" value="C:membrane"/>
    <property type="evidence" value="ECO:0007669"/>
    <property type="project" value="UniProtKB-SubCell"/>
</dbReference>
<evidence type="ECO:0000256" key="3">
    <source>
        <dbReference type="ARBA" id="ARBA00015944"/>
    </source>
</evidence>
<accession>A0A7H9SLV1</accession>
<dbReference type="InterPro" id="IPR000298">
    <property type="entry name" value="Cyt_c_oxidase-like_su3"/>
</dbReference>
<geneLocation type="mitochondrion" evidence="12"/>
<evidence type="ECO:0000256" key="4">
    <source>
        <dbReference type="ARBA" id="ARBA00022692"/>
    </source>
</evidence>
<dbReference type="InterPro" id="IPR035973">
    <property type="entry name" value="Cyt_c_oxidase_su3-like_sf"/>
</dbReference>
<dbReference type="SUPFAM" id="SSF81452">
    <property type="entry name" value="Cytochrome c oxidase subunit III-like"/>
    <property type="match status" value="1"/>
</dbReference>
<keyword evidence="6 9" id="KW-1133">Transmembrane helix</keyword>
<dbReference type="GO" id="GO:0004129">
    <property type="term" value="F:cytochrome-c oxidase activity"/>
    <property type="evidence" value="ECO:0007669"/>
    <property type="project" value="InterPro"/>
</dbReference>
<dbReference type="InterPro" id="IPR024791">
    <property type="entry name" value="Cyt_c/ubiquinol_Oxase_su3"/>
</dbReference>
<evidence type="ECO:0000256" key="9">
    <source>
        <dbReference type="SAM" id="Phobius"/>
    </source>
</evidence>
<dbReference type="GO" id="GO:0005739">
    <property type="term" value="C:mitochondrion"/>
    <property type="evidence" value="ECO:0007669"/>
    <property type="project" value="TreeGrafter"/>
</dbReference>
<dbReference type="PROSITE" id="PS50253">
    <property type="entry name" value="COX3"/>
    <property type="match status" value="1"/>
</dbReference>
<dbReference type="EMBL" id="MN605892">
    <property type="protein sequence ID" value="QNH82986.1"/>
    <property type="molecule type" value="Genomic_DNA"/>
</dbReference>
<feature type="transmembrane region" description="Helical" evidence="9">
    <location>
        <begin position="83"/>
        <end position="103"/>
    </location>
</feature>
<dbReference type="InterPro" id="IPR013833">
    <property type="entry name" value="Cyt_c_oxidase_su3_a-hlx"/>
</dbReference>
<protein>
    <recommendedName>
        <fullName evidence="3 8">Cytochrome c oxidase subunit 3</fullName>
    </recommendedName>
</protein>
<keyword evidence="7 9" id="KW-0472">Membrane</keyword>
<feature type="transmembrane region" description="Helical" evidence="9">
    <location>
        <begin position="194"/>
        <end position="214"/>
    </location>
</feature>
<keyword evidence="4 8" id="KW-0812">Transmembrane</keyword>
<dbReference type="EMBL" id="MN605891">
    <property type="protein sequence ID" value="QNH82983.1"/>
    <property type="molecule type" value="Genomic_DNA"/>
</dbReference>
<evidence type="ECO:0000256" key="6">
    <source>
        <dbReference type="ARBA" id="ARBA00022989"/>
    </source>
</evidence>
<evidence type="ECO:0000256" key="5">
    <source>
        <dbReference type="ARBA" id="ARBA00022967"/>
    </source>
</evidence>
<comment type="similarity">
    <text evidence="2 8">Belongs to the cytochrome c oxidase subunit 3 family.</text>
</comment>
<evidence type="ECO:0000256" key="2">
    <source>
        <dbReference type="ARBA" id="ARBA00010581"/>
    </source>
</evidence>
<feature type="domain" description="Heme-copper oxidase subunit III family profile" evidence="10">
    <location>
        <begin position="49"/>
        <end position="214"/>
    </location>
</feature>
<proteinExistence type="inferred from homology"/>
<evidence type="ECO:0000313" key="11">
    <source>
        <dbReference type="EMBL" id="QNH82983.1"/>
    </source>
</evidence>
<feature type="transmembrane region" description="Helical" evidence="9">
    <location>
        <begin position="46"/>
        <end position="68"/>
    </location>
</feature>
<sequence length="220" mass="25037">MIYLKNQTLFSTSLQSASLGEVFLVSLISIVNSIREFLTTDTSTLYAVFGMIIFSEILIFFGFAWAYFHVRWGNVSIETPHNIIPFLNITGTLNTASSIISFLIQKQTSSENTEFEKALSLSTIVALAFLSYQGDEYSLIQCGVNHNWFVTTFLIITGLHSMHVCVGIVLILLSIYFHDNDGSNRSEDFNIGTYWHFVELVWVFLTFLLFLMWFKNTGTI</sequence>
<name>A0A7H9SLV1_9APIC</name>
<dbReference type="Gene3D" id="1.20.120.80">
    <property type="entry name" value="Cytochrome c oxidase, subunit III, four-helix bundle"/>
    <property type="match status" value="1"/>
</dbReference>
<gene>
    <name evidence="12" type="primary">cox3</name>
</gene>
<evidence type="ECO:0000256" key="1">
    <source>
        <dbReference type="ARBA" id="ARBA00004141"/>
    </source>
</evidence>
<evidence type="ECO:0000259" key="10">
    <source>
        <dbReference type="PROSITE" id="PS50253"/>
    </source>
</evidence>
<evidence type="ECO:0000313" key="12">
    <source>
        <dbReference type="EMBL" id="QNH82986.1"/>
    </source>
</evidence>
<dbReference type="PANTHER" id="PTHR11403:SF7">
    <property type="entry name" value="CYTOCHROME C OXIDASE SUBUNIT 3"/>
    <property type="match status" value="1"/>
</dbReference>
<evidence type="ECO:0000256" key="8">
    <source>
        <dbReference type="RuleBase" id="RU003375"/>
    </source>
</evidence>
<organism evidence="12">
    <name type="scientific">Babesia motasi</name>
    <dbReference type="NCBI Taxonomy" id="237580"/>
    <lineage>
        <taxon>Eukaryota</taxon>
        <taxon>Sar</taxon>
        <taxon>Alveolata</taxon>
        <taxon>Apicomplexa</taxon>
        <taxon>Aconoidasida</taxon>
        <taxon>Piroplasmida</taxon>
        <taxon>Babesiidae</taxon>
        <taxon>Babesia</taxon>
    </lineage>
</organism>
<dbReference type="GO" id="GO:0006123">
    <property type="term" value="P:mitochondrial electron transport, cytochrome c to oxygen"/>
    <property type="evidence" value="ECO:0007669"/>
    <property type="project" value="TreeGrafter"/>
</dbReference>
<feature type="transmembrane region" description="Helical" evidence="9">
    <location>
        <begin position="152"/>
        <end position="173"/>
    </location>
</feature>
<dbReference type="Pfam" id="PF00510">
    <property type="entry name" value="COX3"/>
    <property type="match status" value="1"/>
</dbReference>